<dbReference type="GeneID" id="3500277"/>
<keyword evidence="4 8" id="KW-0489">Methyltransferase</keyword>
<keyword evidence="10" id="KW-1185">Reference proteome</keyword>
<proteinExistence type="inferred from homology"/>
<dbReference type="STRING" id="5875.Q4N045"/>
<dbReference type="GO" id="GO:0032259">
    <property type="term" value="P:methylation"/>
    <property type="evidence" value="ECO:0007669"/>
    <property type="project" value="UniProtKB-KW"/>
</dbReference>
<gene>
    <name evidence="9" type="ordered locus">TP03_0309</name>
</gene>
<dbReference type="VEuPathDB" id="PiroplasmaDB:TpMuguga_03g00309"/>
<dbReference type="InterPro" id="IPR042036">
    <property type="entry name" value="RRP8_N"/>
</dbReference>
<dbReference type="FunFam" id="1.10.10.2150:FF:000001">
    <property type="entry name" value="Ribosomal RNA-processing protein 8"/>
    <property type="match status" value="1"/>
</dbReference>
<evidence type="ECO:0000313" key="10">
    <source>
        <dbReference type="Proteomes" id="UP000001949"/>
    </source>
</evidence>
<dbReference type="eggNOG" id="KOG3045">
    <property type="taxonomic scope" value="Eukaryota"/>
</dbReference>
<dbReference type="AlphaFoldDB" id="Q4N045"/>
<keyword evidence="6 8" id="KW-0949">S-adenosyl-L-methionine</keyword>
<accession>Q4N045</accession>
<evidence type="ECO:0000256" key="8">
    <source>
        <dbReference type="RuleBase" id="RU365074"/>
    </source>
</evidence>
<dbReference type="GO" id="GO:0008168">
    <property type="term" value="F:methyltransferase activity"/>
    <property type="evidence" value="ECO:0007669"/>
    <property type="project" value="UniProtKB-KW"/>
</dbReference>
<reference evidence="9 10" key="1">
    <citation type="journal article" date="2005" name="Science">
        <title>Genome sequence of Theileria parva, a bovine pathogen that transforms lymphocytes.</title>
        <authorList>
            <person name="Gardner M.J."/>
            <person name="Bishop R."/>
            <person name="Shah T."/>
            <person name="de Villiers E.P."/>
            <person name="Carlton J.M."/>
            <person name="Hall N."/>
            <person name="Ren Q."/>
            <person name="Paulsen I.T."/>
            <person name="Pain A."/>
            <person name="Berriman M."/>
            <person name="Wilson R.J.M."/>
            <person name="Sato S."/>
            <person name="Ralph S.A."/>
            <person name="Mann D.J."/>
            <person name="Xiong Z."/>
            <person name="Shallom S.J."/>
            <person name="Weidman J."/>
            <person name="Jiang L."/>
            <person name="Lynn J."/>
            <person name="Weaver B."/>
            <person name="Shoaibi A."/>
            <person name="Domingo A.R."/>
            <person name="Wasawo D."/>
            <person name="Crabtree J."/>
            <person name="Wortman J.R."/>
            <person name="Haas B."/>
            <person name="Angiuoli S.V."/>
            <person name="Creasy T.H."/>
            <person name="Lu C."/>
            <person name="Suh B."/>
            <person name="Silva J.C."/>
            <person name="Utterback T.R."/>
            <person name="Feldblyum T.V."/>
            <person name="Pertea M."/>
            <person name="Allen J."/>
            <person name="Nierman W.C."/>
            <person name="Taracha E.L.N."/>
            <person name="Salzberg S.L."/>
            <person name="White O.R."/>
            <person name="Fitzhugh H.A."/>
            <person name="Morzaria S."/>
            <person name="Venter J.C."/>
            <person name="Fraser C.M."/>
            <person name="Nene V."/>
        </authorList>
    </citation>
    <scope>NUCLEOTIDE SEQUENCE [LARGE SCALE GENOMIC DNA]</scope>
    <source>
        <strain evidence="9 10">Muguga</strain>
    </source>
</reference>
<dbReference type="PANTHER" id="PTHR12787:SF0">
    <property type="entry name" value="RIBOSOMAL RNA-PROCESSING PROTEIN 8"/>
    <property type="match status" value="1"/>
</dbReference>
<evidence type="ECO:0000256" key="1">
    <source>
        <dbReference type="ARBA" id="ARBA00004604"/>
    </source>
</evidence>
<evidence type="ECO:0000256" key="4">
    <source>
        <dbReference type="ARBA" id="ARBA00022603"/>
    </source>
</evidence>
<dbReference type="SUPFAM" id="SSF53335">
    <property type="entry name" value="S-adenosyl-L-methionine-dependent methyltransferases"/>
    <property type="match status" value="1"/>
</dbReference>
<dbReference type="GO" id="GO:0006364">
    <property type="term" value="P:rRNA processing"/>
    <property type="evidence" value="ECO:0007669"/>
    <property type="project" value="UniProtKB-UniRule"/>
</dbReference>
<comment type="subcellular location">
    <subcellularLocation>
        <location evidence="1 8">Nucleus</location>
        <location evidence="1 8">Nucleolus</location>
    </subcellularLocation>
</comment>
<dbReference type="Pfam" id="PF05148">
    <property type="entry name" value="Methyltransf_8"/>
    <property type="match status" value="1"/>
</dbReference>
<dbReference type="InterPro" id="IPR007823">
    <property type="entry name" value="RRP8"/>
</dbReference>
<dbReference type="RefSeq" id="XP_763327.1">
    <property type="nucleotide sequence ID" value="XM_758234.1"/>
</dbReference>
<dbReference type="GO" id="GO:0005730">
    <property type="term" value="C:nucleolus"/>
    <property type="evidence" value="ECO:0007669"/>
    <property type="project" value="UniProtKB-SubCell"/>
</dbReference>
<evidence type="ECO:0000256" key="6">
    <source>
        <dbReference type="ARBA" id="ARBA00022691"/>
    </source>
</evidence>
<organism evidence="9 10">
    <name type="scientific">Theileria parva</name>
    <name type="common">East coast fever infection agent</name>
    <dbReference type="NCBI Taxonomy" id="5875"/>
    <lineage>
        <taxon>Eukaryota</taxon>
        <taxon>Sar</taxon>
        <taxon>Alveolata</taxon>
        <taxon>Apicomplexa</taxon>
        <taxon>Aconoidasida</taxon>
        <taxon>Piroplasmida</taxon>
        <taxon>Theileriidae</taxon>
        <taxon>Theileria</taxon>
    </lineage>
</organism>
<keyword evidence="5 8" id="KW-0808">Transferase</keyword>
<keyword evidence="7 8" id="KW-0539">Nucleus</keyword>
<dbReference type="Proteomes" id="UP000001949">
    <property type="component" value="Unassembled WGS sequence"/>
</dbReference>
<evidence type="ECO:0000256" key="5">
    <source>
        <dbReference type="ARBA" id="ARBA00022679"/>
    </source>
</evidence>
<comment type="function">
    <text evidence="8">Probable methyltransferase required to silence rDNA.</text>
</comment>
<dbReference type="InterPro" id="IPR029063">
    <property type="entry name" value="SAM-dependent_MTases_sf"/>
</dbReference>
<dbReference type="EC" id="2.1.1.-" evidence="8"/>
<sequence length="236" mass="27530">MGKKGKRVRRMGKRGLEEIRSRLSGSRFRCINEKLYKCKSDISFTMFNSDPKLYSAYHEGYRNQVLTWPYNPVDKVIQWLKQRQELVNIGDFGCGDALIAKTFTKKVYSYDLVATNEHVTACNIKRVPLETGVLDVVIFCLSLMGTDWPLFILEATRTTKIKGRLKIVEVTSRISNPKEFINFITSFGYALHSSNHNTTGDYFVWFEFVLEDRKEIKEDKLLQYNHLLTPCLYKQR</sequence>
<evidence type="ECO:0000256" key="2">
    <source>
        <dbReference type="ARBA" id="ARBA00006301"/>
    </source>
</evidence>
<dbReference type="Gene3D" id="3.40.50.150">
    <property type="entry name" value="Vaccinia Virus protein VP39"/>
    <property type="match status" value="1"/>
</dbReference>
<name>Q4N045_THEPA</name>
<evidence type="ECO:0000313" key="9">
    <source>
        <dbReference type="EMBL" id="EAN31044.1"/>
    </source>
</evidence>
<evidence type="ECO:0000256" key="7">
    <source>
        <dbReference type="ARBA" id="ARBA00023242"/>
    </source>
</evidence>
<evidence type="ECO:0000256" key="3">
    <source>
        <dbReference type="ARBA" id="ARBA00022552"/>
    </source>
</evidence>
<dbReference type="Gene3D" id="1.10.10.2150">
    <property type="entry name" value="Ribosomal RNA-processing protein 8, N-terminal domain"/>
    <property type="match status" value="1"/>
</dbReference>
<dbReference type="KEGG" id="tpv:TP03_0309"/>
<keyword evidence="3 8" id="KW-0698">rRNA processing</keyword>
<dbReference type="InParanoid" id="Q4N045"/>
<comment type="similarity">
    <text evidence="2 8">Belongs to the methyltransferase superfamily. RRP8 family.</text>
</comment>
<protein>
    <recommendedName>
        <fullName evidence="8">Ribosomal RNA-processing protein 8</fullName>
        <ecNumber evidence="8">2.1.1.-</ecNumber>
    </recommendedName>
</protein>
<dbReference type="PANTHER" id="PTHR12787">
    <property type="entry name" value="RIBOSOMAL RNA-PROCESSING PROTEIN 8"/>
    <property type="match status" value="1"/>
</dbReference>
<comment type="caution">
    <text evidence="9">The sequence shown here is derived from an EMBL/GenBank/DDBJ whole genome shotgun (WGS) entry which is preliminary data.</text>
</comment>
<dbReference type="EMBL" id="AAGK01000005">
    <property type="protein sequence ID" value="EAN31044.1"/>
    <property type="molecule type" value="Genomic_DNA"/>
</dbReference>
<dbReference type="OMA" id="HEGFRAQ"/>
<dbReference type="FunCoup" id="Q4N045">
    <property type="interactions" value="58"/>
</dbReference>